<dbReference type="SUPFAM" id="SSF53474">
    <property type="entry name" value="alpha/beta-Hydrolases"/>
    <property type="match status" value="1"/>
</dbReference>
<dbReference type="EMBL" id="JANCNS010000001">
    <property type="protein sequence ID" value="MCP9199125.1"/>
    <property type="molecule type" value="Genomic_DNA"/>
</dbReference>
<evidence type="ECO:0000259" key="4">
    <source>
        <dbReference type="Pfam" id="PF22244"/>
    </source>
</evidence>
<dbReference type="Proteomes" id="UP001155280">
    <property type="component" value="Unassembled WGS sequence"/>
</dbReference>
<reference evidence="5" key="1">
    <citation type="submission" date="2022-07" db="EMBL/GenBank/DDBJ databases">
        <title>Gramela sediminis sp. nov., isolated from deep-sea sediment of the Indian Ocean.</title>
        <authorList>
            <person name="Shi H."/>
        </authorList>
    </citation>
    <scope>NUCLEOTIDE SEQUENCE</scope>
    <source>
        <strain evidence="5">GC03-9</strain>
    </source>
</reference>
<feature type="domain" description="4-O-methyl-glucuronoyl methylesterase-like" evidence="4">
    <location>
        <begin position="239"/>
        <end position="395"/>
    </location>
</feature>
<gene>
    <name evidence="5" type="ORF">MKO06_04340</name>
</gene>
<dbReference type="GO" id="GO:0052689">
    <property type="term" value="F:carboxylic ester hydrolase activity"/>
    <property type="evidence" value="ECO:0007669"/>
    <property type="project" value="UniProtKB-KW"/>
</dbReference>
<keyword evidence="2" id="KW-0732">Signal</keyword>
<sequence>MFLKNPYWQIILFLSFPFLMKAQVSQAYRDSINKLSWEDHRLMLDKLDIDSLRPGPSGDPSAPNAANSDEAKVKPLIDLPDPLQFDKGDTVANKPGWEKRRKEIIAHFNREMYGKVPGNVPEVSWKIISEKDSILGTFPVTIQKLKGIVDNSSYPEIEVAIDLSLTIPKNQDKPVPVILKFDWIWPGMPQKKEVEEWKKLLLKENWGFASLIPTSYQADNGAGLRRGIIGLTNKGEPREQHDWGSLRAWAWGASEVLNYFENIPEVDASRVIIEGLSRYGKAAMVTMAYDERFAGGFIGSSGAGGAKILRRNFGEQVENLASSAEYHWFSPSFIKYAGPLSVNDLSIDGHHLVALAAPRPVFISTGNPEVEGNWVDARGMFLAGKYASPVYELLGYKGLVGGEYPGVGSFLNEGRIAFRAHEGGHTVEPNWPYFIDFIKPFLEKDN</sequence>
<evidence type="ECO:0000313" key="5">
    <source>
        <dbReference type="EMBL" id="MCP9199125.1"/>
    </source>
</evidence>
<dbReference type="InterPro" id="IPR029058">
    <property type="entry name" value="AB_hydrolase_fold"/>
</dbReference>
<dbReference type="InterPro" id="IPR054579">
    <property type="entry name" value="GCE-like_dom"/>
</dbReference>
<organism evidence="5 6">
    <name type="scientific">Christiangramia oceanisediminis</name>
    <dbReference type="NCBI Taxonomy" id="2920386"/>
    <lineage>
        <taxon>Bacteria</taxon>
        <taxon>Pseudomonadati</taxon>
        <taxon>Bacteroidota</taxon>
        <taxon>Flavobacteriia</taxon>
        <taxon>Flavobacteriales</taxon>
        <taxon>Flavobacteriaceae</taxon>
        <taxon>Christiangramia</taxon>
    </lineage>
</organism>
<protein>
    <submittedName>
        <fullName evidence="5">Acetylxylan esterase</fullName>
    </submittedName>
</protein>
<name>A0A9X2KVV6_9FLAO</name>
<evidence type="ECO:0000256" key="2">
    <source>
        <dbReference type="ARBA" id="ARBA00022729"/>
    </source>
</evidence>
<proteinExistence type="predicted"/>
<keyword evidence="6" id="KW-1185">Reference proteome</keyword>
<keyword evidence="3" id="KW-0378">Hydrolase</keyword>
<evidence type="ECO:0000256" key="1">
    <source>
        <dbReference type="ARBA" id="ARBA00022487"/>
    </source>
</evidence>
<dbReference type="AlphaFoldDB" id="A0A9X2KVV6"/>
<dbReference type="Pfam" id="PF22244">
    <property type="entry name" value="GCE_fung"/>
    <property type="match status" value="1"/>
</dbReference>
<evidence type="ECO:0000313" key="6">
    <source>
        <dbReference type="Proteomes" id="UP001155280"/>
    </source>
</evidence>
<dbReference type="RefSeq" id="WP_241549435.1">
    <property type="nucleotide sequence ID" value="NZ_JANCNS010000001.1"/>
</dbReference>
<accession>A0A9X2KVV6</accession>
<keyword evidence="1" id="KW-0719">Serine esterase</keyword>
<dbReference type="Gene3D" id="3.40.50.1820">
    <property type="entry name" value="alpha/beta hydrolase"/>
    <property type="match status" value="1"/>
</dbReference>
<evidence type="ECO:0000256" key="3">
    <source>
        <dbReference type="ARBA" id="ARBA00022801"/>
    </source>
</evidence>
<comment type="caution">
    <text evidence="5">The sequence shown here is derived from an EMBL/GenBank/DDBJ whole genome shotgun (WGS) entry which is preliminary data.</text>
</comment>